<feature type="transmembrane region" description="Helical" evidence="9">
    <location>
        <begin position="26"/>
        <end position="50"/>
    </location>
</feature>
<evidence type="ECO:0000256" key="7">
    <source>
        <dbReference type="ARBA" id="ARBA00023224"/>
    </source>
</evidence>
<evidence type="ECO:0000256" key="9">
    <source>
        <dbReference type="SAM" id="Phobius"/>
    </source>
</evidence>
<protein>
    <recommendedName>
        <fullName evidence="10">G-protein coupled receptors family 1 profile domain-containing protein</fullName>
    </recommendedName>
</protein>
<feature type="transmembrane region" description="Helical" evidence="9">
    <location>
        <begin position="203"/>
        <end position="223"/>
    </location>
</feature>
<dbReference type="EMBL" id="VSWD01000012">
    <property type="protein sequence ID" value="KAK3085848.1"/>
    <property type="molecule type" value="Genomic_DNA"/>
</dbReference>
<feature type="compositionally biased region" description="Low complexity" evidence="8">
    <location>
        <begin position="119"/>
        <end position="129"/>
    </location>
</feature>
<sequence length="286" mass="31798">MLVLVAIERYRKLCTPFGRQIVGREIYVACAIVFAIAFIVAIPSVSVYGISIKDIPEYPLVKGEDCRAVKSLKHGFIYMAFILILSTSMFVACAVMYSIIGRVLYLHYSSRKNQGKCSSVCSDSTDSSSPTKQTIANINDTSQESDPGSSESLGGSKKKTMEPKYSNVDSITHSSIKSTGNDVGKTLSPLSDPKAKVDNTMRITLMLLVATSMSYLGYIPAIMTEIVKAANAYTLSKDIYKAMNILTRSFYLNNAVNPIVFFLMDKRLRKDARKMYKKIWRKMKSC</sequence>
<evidence type="ECO:0000256" key="5">
    <source>
        <dbReference type="ARBA" id="ARBA00023136"/>
    </source>
</evidence>
<name>A0AA88XN07_PINIB</name>
<feature type="transmembrane region" description="Helical" evidence="9">
    <location>
        <begin position="243"/>
        <end position="264"/>
    </location>
</feature>
<evidence type="ECO:0000313" key="12">
    <source>
        <dbReference type="Proteomes" id="UP001186944"/>
    </source>
</evidence>
<dbReference type="AlphaFoldDB" id="A0AA88XN07"/>
<dbReference type="PANTHER" id="PTHR24243">
    <property type="entry name" value="G-PROTEIN COUPLED RECEPTOR"/>
    <property type="match status" value="1"/>
</dbReference>
<dbReference type="CDD" id="cd00637">
    <property type="entry name" value="7tm_classA_rhodopsin-like"/>
    <property type="match status" value="1"/>
</dbReference>
<dbReference type="Proteomes" id="UP001186944">
    <property type="component" value="Unassembled WGS sequence"/>
</dbReference>
<dbReference type="GO" id="GO:0005886">
    <property type="term" value="C:plasma membrane"/>
    <property type="evidence" value="ECO:0007669"/>
    <property type="project" value="TreeGrafter"/>
</dbReference>
<keyword evidence="2 9" id="KW-0812">Transmembrane</keyword>
<dbReference type="InterPro" id="IPR017452">
    <property type="entry name" value="GPCR_Rhodpsn_7TM"/>
</dbReference>
<keyword evidence="4" id="KW-0297">G-protein coupled receptor</keyword>
<keyword evidence="7" id="KW-0807">Transducer</keyword>
<dbReference type="PANTHER" id="PTHR24243:SF233">
    <property type="entry name" value="THYROTROPIN-RELEASING HORMONE RECEPTOR"/>
    <property type="match status" value="1"/>
</dbReference>
<keyword evidence="3 9" id="KW-1133">Transmembrane helix</keyword>
<evidence type="ECO:0000256" key="3">
    <source>
        <dbReference type="ARBA" id="ARBA00022989"/>
    </source>
</evidence>
<accession>A0AA88XN07</accession>
<proteinExistence type="predicted"/>
<dbReference type="Gene3D" id="1.20.1070.10">
    <property type="entry name" value="Rhodopsin 7-helix transmembrane proteins"/>
    <property type="match status" value="1"/>
</dbReference>
<evidence type="ECO:0000256" key="1">
    <source>
        <dbReference type="ARBA" id="ARBA00004141"/>
    </source>
</evidence>
<reference evidence="11" key="1">
    <citation type="submission" date="2019-08" db="EMBL/GenBank/DDBJ databases">
        <title>The improved chromosome-level genome for the pearl oyster Pinctada fucata martensii using PacBio sequencing and Hi-C.</title>
        <authorList>
            <person name="Zheng Z."/>
        </authorList>
    </citation>
    <scope>NUCLEOTIDE SEQUENCE</scope>
    <source>
        <strain evidence="11">ZZ-2019</strain>
        <tissue evidence="11">Adductor muscle</tissue>
    </source>
</reference>
<feature type="transmembrane region" description="Helical" evidence="9">
    <location>
        <begin position="77"/>
        <end position="105"/>
    </location>
</feature>
<evidence type="ECO:0000256" key="6">
    <source>
        <dbReference type="ARBA" id="ARBA00023170"/>
    </source>
</evidence>
<evidence type="ECO:0000259" key="10">
    <source>
        <dbReference type="PROSITE" id="PS50262"/>
    </source>
</evidence>
<keyword evidence="6" id="KW-0675">Receptor</keyword>
<feature type="domain" description="G-protein coupled receptors family 1 profile" evidence="10">
    <location>
        <begin position="1"/>
        <end position="261"/>
    </location>
</feature>
<evidence type="ECO:0000256" key="8">
    <source>
        <dbReference type="SAM" id="MobiDB-lite"/>
    </source>
</evidence>
<evidence type="ECO:0000256" key="4">
    <source>
        <dbReference type="ARBA" id="ARBA00023040"/>
    </source>
</evidence>
<feature type="region of interest" description="Disordered" evidence="8">
    <location>
        <begin position="119"/>
        <end position="164"/>
    </location>
</feature>
<dbReference type="PROSITE" id="PS50262">
    <property type="entry name" value="G_PROTEIN_RECEP_F1_2"/>
    <property type="match status" value="1"/>
</dbReference>
<dbReference type="Pfam" id="PF00001">
    <property type="entry name" value="7tm_1"/>
    <property type="match status" value="1"/>
</dbReference>
<dbReference type="SUPFAM" id="SSF81321">
    <property type="entry name" value="Family A G protein-coupled receptor-like"/>
    <property type="match status" value="1"/>
</dbReference>
<evidence type="ECO:0000256" key="2">
    <source>
        <dbReference type="ARBA" id="ARBA00022692"/>
    </source>
</evidence>
<evidence type="ECO:0000313" key="11">
    <source>
        <dbReference type="EMBL" id="KAK3085848.1"/>
    </source>
</evidence>
<keyword evidence="12" id="KW-1185">Reference proteome</keyword>
<dbReference type="GO" id="GO:0004930">
    <property type="term" value="F:G protein-coupled receptor activity"/>
    <property type="evidence" value="ECO:0007669"/>
    <property type="project" value="UniProtKB-KW"/>
</dbReference>
<keyword evidence="5 9" id="KW-0472">Membrane</keyword>
<comment type="caution">
    <text evidence="11">The sequence shown here is derived from an EMBL/GenBank/DDBJ whole genome shotgun (WGS) entry which is preliminary data.</text>
</comment>
<gene>
    <name evidence="11" type="ORF">FSP39_009608</name>
</gene>
<organism evidence="11 12">
    <name type="scientific">Pinctada imbricata</name>
    <name type="common">Atlantic pearl-oyster</name>
    <name type="synonym">Pinctada martensii</name>
    <dbReference type="NCBI Taxonomy" id="66713"/>
    <lineage>
        <taxon>Eukaryota</taxon>
        <taxon>Metazoa</taxon>
        <taxon>Spiralia</taxon>
        <taxon>Lophotrochozoa</taxon>
        <taxon>Mollusca</taxon>
        <taxon>Bivalvia</taxon>
        <taxon>Autobranchia</taxon>
        <taxon>Pteriomorphia</taxon>
        <taxon>Pterioida</taxon>
        <taxon>Pterioidea</taxon>
        <taxon>Pteriidae</taxon>
        <taxon>Pinctada</taxon>
    </lineage>
</organism>
<feature type="compositionally biased region" description="Polar residues" evidence="8">
    <location>
        <begin position="130"/>
        <end position="147"/>
    </location>
</feature>
<comment type="subcellular location">
    <subcellularLocation>
        <location evidence="1">Membrane</location>
        <topology evidence="1">Multi-pass membrane protein</topology>
    </subcellularLocation>
</comment>
<dbReference type="InterPro" id="IPR000276">
    <property type="entry name" value="GPCR_Rhodpsn"/>
</dbReference>